<reference evidence="3 4" key="1">
    <citation type="submission" date="2019-04" db="EMBL/GenBank/DDBJ databases">
        <title>Annotation for the trematode Fasciola gigantica.</title>
        <authorList>
            <person name="Choi Y.-J."/>
        </authorList>
    </citation>
    <scope>NUCLEOTIDE SEQUENCE [LARGE SCALE GENOMIC DNA]</scope>
    <source>
        <strain evidence="3">Uganda_cow_1</strain>
    </source>
</reference>
<feature type="region of interest" description="Disordered" evidence="2">
    <location>
        <begin position="1"/>
        <end position="26"/>
    </location>
</feature>
<keyword evidence="4" id="KW-1185">Reference proteome</keyword>
<dbReference type="STRING" id="46835.A0A504YSU3"/>
<dbReference type="GO" id="GO:0008017">
    <property type="term" value="F:microtubule binding"/>
    <property type="evidence" value="ECO:0007669"/>
    <property type="project" value="InterPro"/>
</dbReference>
<sequence>MPAAKKKGKNAKRESRSHTVIHGVSTADMTKEEIEAYVVLLREELDRERQERNLTALEKDKIINFWELTKKNLEDSRALLSKKERELEDADERHQLEMKVSV</sequence>
<proteinExistence type="predicted"/>
<evidence type="ECO:0000256" key="1">
    <source>
        <dbReference type="SAM" id="Coils"/>
    </source>
</evidence>
<accession>A0A504YSU3</accession>
<evidence type="ECO:0000256" key="2">
    <source>
        <dbReference type="SAM" id="MobiDB-lite"/>
    </source>
</evidence>
<dbReference type="PANTHER" id="PTHR31543">
    <property type="entry name" value="DYNEIN REGULATORY COMPLEX SUBUNIT 4"/>
    <property type="match status" value="1"/>
</dbReference>
<evidence type="ECO:0000313" key="3">
    <source>
        <dbReference type="EMBL" id="TPP64333.1"/>
    </source>
</evidence>
<dbReference type="InterPro" id="IPR039308">
    <property type="entry name" value="GAS8"/>
</dbReference>
<organism evidence="3 4">
    <name type="scientific">Fasciola gigantica</name>
    <name type="common">Giant liver fluke</name>
    <dbReference type="NCBI Taxonomy" id="46835"/>
    <lineage>
        <taxon>Eukaryota</taxon>
        <taxon>Metazoa</taxon>
        <taxon>Spiralia</taxon>
        <taxon>Lophotrochozoa</taxon>
        <taxon>Platyhelminthes</taxon>
        <taxon>Trematoda</taxon>
        <taxon>Digenea</taxon>
        <taxon>Plagiorchiida</taxon>
        <taxon>Echinostomata</taxon>
        <taxon>Echinostomatoidea</taxon>
        <taxon>Fasciolidae</taxon>
        <taxon>Fasciola</taxon>
    </lineage>
</organism>
<name>A0A504YSU3_FASGI</name>
<dbReference type="EMBL" id="SUNJ01004545">
    <property type="protein sequence ID" value="TPP64333.1"/>
    <property type="molecule type" value="Genomic_DNA"/>
</dbReference>
<gene>
    <name evidence="3" type="ORF">FGIG_01941</name>
</gene>
<dbReference type="GO" id="GO:0005874">
    <property type="term" value="C:microtubule"/>
    <property type="evidence" value="ECO:0007669"/>
    <property type="project" value="TreeGrafter"/>
</dbReference>
<dbReference type="GO" id="GO:0048870">
    <property type="term" value="P:cell motility"/>
    <property type="evidence" value="ECO:0007669"/>
    <property type="project" value="InterPro"/>
</dbReference>
<evidence type="ECO:0000313" key="4">
    <source>
        <dbReference type="Proteomes" id="UP000316759"/>
    </source>
</evidence>
<dbReference type="PANTHER" id="PTHR31543:SF0">
    <property type="entry name" value="DYNEIN REGULATORY COMPLEX SUBUNIT 4"/>
    <property type="match status" value="1"/>
</dbReference>
<dbReference type="GO" id="GO:0031267">
    <property type="term" value="F:small GTPase binding"/>
    <property type="evidence" value="ECO:0007669"/>
    <property type="project" value="InterPro"/>
</dbReference>
<protein>
    <submittedName>
        <fullName evidence="3">Growth arrest-specific protein 8</fullName>
    </submittedName>
</protein>
<dbReference type="OrthoDB" id="767661at2759"/>
<dbReference type="GO" id="GO:0005794">
    <property type="term" value="C:Golgi apparatus"/>
    <property type="evidence" value="ECO:0007669"/>
    <property type="project" value="TreeGrafter"/>
</dbReference>
<feature type="compositionally biased region" description="Basic residues" evidence="2">
    <location>
        <begin position="1"/>
        <end position="10"/>
    </location>
</feature>
<dbReference type="Proteomes" id="UP000316759">
    <property type="component" value="Unassembled WGS sequence"/>
</dbReference>
<comment type="caution">
    <text evidence="3">The sequence shown here is derived from an EMBL/GenBank/DDBJ whole genome shotgun (WGS) entry which is preliminary data.</text>
</comment>
<feature type="coiled-coil region" evidence="1">
    <location>
        <begin position="31"/>
        <end position="93"/>
    </location>
</feature>
<dbReference type="AlphaFoldDB" id="A0A504YSU3"/>
<keyword evidence="1" id="KW-0175">Coiled coil</keyword>